<feature type="region of interest" description="Disordered" evidence="1">
    <location>
        <begin position="1"/>
        <end position="51"/>
    </location>
</feature>
<feature type="region of interest" description="Disordered" evidence="1">
    <location>
        <begin position="353"/>
        <end position="378"/>
    </location>
</feature>
<feature type="compositionally biased region" description="Basic and acidic residues" evidence="1">
    <location>
        <begin position="299"/>
        <end position="318"/>
    </location>
</feature>
<gene>
    <name evidence="2" type="ORF">SK128_019696</name>
</gene>
<feature type="compositionally biased region" description="Basic and acidic residues" evidence="1">
    <location>
        <begin position="1"/>
        <end position="11"/>
    </location>
</feature>
<reference evidence="2 3" key="1">
    <citation type="submission" date="2023-11" db="EMBL/GenBank/DDBJ databases">
        <title>Halocaridina rubra genome assembly.</title>
        <authorList>
            <person name="Smith C."/>
        </authorList>
    </citation>
    <scope>NUCLEOTIDE SEQUENCE [LARGE SCALE GENOMIC DNA]</scope>
    <source>
        <strain evidence="2">EP-1</strain>
        <tissue evidence="2">Whole</tissue>
    </source>
</reference>
<feature type="compositionally biased region" description="Basic residues" evidence="1">
    <location>
        <begin position="422"/>
        <end position="438"/>
    </location>
</feature>
<feature type="region of interest" description="Disordered" evidence="1">
    <location>
        <begin position="265"/>
        <end position="332"/>
    </location>
</feature>
<evidence type="ECO:0008006" key="4">
    <source>
        <dbReference type="Google" id="ProtNLM"/>
    </source>
</evidence>
<dbReference type="EMBL" id="JAXCGZ010011391">
    <property type="protein sequence ID" value="KAK7075005.1"/>
    <property type="molecule type" value="Genomic_DNA"/>
</dbReference>
<dbReference type="Proteomes" id="UP001381693">
    <property type="component" value="Unassembled WGS sequence"/>
</dbReference>
<accession>A0AAN8XA53</accession>
<feature type="compositionally biased region" description="Acidic residues" evidence="1">
    <location>
        <begin position="29"/>
        <end position="38"/>
    </location>
</feature>
<feature type="compositionally biased region" description="Basic and acidic residues" evidence="1">
    <location>
        <begin position="462"/>
        <end position="481"/>
    </location>
</feature>
<feature type="region of interest" description="Disordered" evidence="1">
    <location>
        <begin position="418"/>
        <end position="493"/>
    </location>
</feature>
<organism evidence="2 3">
    <name type="scientific">Halocaridina rubra</name>
    <name type="common">Hawaiian red shrimp</name>
    <dbReference type="NCBI Taxonomy" id="373956"/>
    <lineage>
        <taxon>Eukaryota</taxon>
        <taxon>Metazoa</taxon>
        <taxon>Ecdysozoa</taxon>
        <taxon>Arthropoda</taxon>
        <taxon>Crustacea</taxon>
        <taxon>Multicrustacea</taxon>
        <taxon>Malacostraca</taxon>
        <taxon>Eumalacostraca</taxon>
        <taxon>Eucarida</taxon>
        <taxon>Decapoda</taxon>
        <taxon>Pleocyemata</taxon>
        <taxon>Caridea</taxon>
        <taxon>Atyoidea</taxon>
        <taxon>Atyidae</taxon>
        <taxon>Halocaridina</taxon>
    </lineage>
</organism>
<name>A0AAN8XA53_HALRR</name>
<proteinExistence type="predicted"/>
<evidence type="ECO:0000313" key="3">
    <source>
        <dbReference type="Proteomes" id="UP001381693"/>
    </source>
</evidence>
<feature type="compositionally biased region" description="Basic residues" evidence="1">
    <location>
        <begin position="266"/>
        <end position="277"/>
    </location>
</feature>
<dbReference type="AlphaFoldDB" id="A0AAN8XA53"/>
<protein>
    <recommendedName>
        <fullName evidence="4">Tantalus-like domain-containing protein</fullName>
    </recommendedName>
</protein>
<keyword evidence="3" id="KW-1185">Reference proteome</keyword>
<feature type="region of interest" description="Disordered" evidence="1">
    <location>
        <begin position="731"/>
        <end position="752"/>
    </location>
</feature>
<sequence>MESTSEIREGASTRTQSLRTRQRQVNYEESNDDLEEESSNNCQAKGKKRGSKRKAEMTIESLYCQENVKVITPSLLETIFESPKKVLTGRRSTASRHIDSCDKSVEDQVMSLKKLRRFCAFSNYYYPTKQKNKIRKDRAKKLKQLTGVKVPKGVISNEALLTALSGLAEGDELNEVSEKNIYENVCQVSTDKELCDETRLTFYEGNVIKPDVENVSLEEVTKNMSCMHMENKLYDVDMSEDFMKDLEKSLLFTNENINPNVSLPKMKQKKSRRRSQKYHGNLLPLINDDEECPNVVSDQSKDSWRTEISETLENEKVKSTSNTSKRRNGLSDLKVVKKTKHFELSLKRENESSDEKCLKKRGHLHSDSTEPCPEGKNTLDSQMDPIALNALEDILSSVNVSVSCEELSMERTAISCDIQSEHKRKGSGRGKKSRKRRVSGIQRPLYRTLPEVISPGSEQDSFEDRSPAYHDELKPLDHSAEDPSFESISPNTCRNGNSSLETVSQCSNLLNVPSLSPCSQMAALSLNSSNGVQPRPFTRSQRRSLGLSVKLVDGTSNSSNHLSKLSSPLTSPHYIHTKIGNRSQESGRKRGKRLSNVCSRVEEQTDSSIGGKHYFTADEISKKTTSWKSERNSANDTQSSIDIKPDVALANTGSSVPTTIAKDLQHVHESDALVKSNLSLFMASENECKVRPTIDQSSSPNFTPDVVIKKANELSAQLPSQDCPLRTKLDEQIGRESDIGSNSRNDKCDLGSADKHLDDMLEQQEMVEMNSPVISGMLENKAMIRFGRVYKNQQTFVSSPITGEHLLGINCNYESLPNFQGISKS</sequence>
<evidence type="ECO:0000256" key="1">
    <source>
        <dbReference type="SAM" id="MobiDB-lite"/>
    </source>
</evidence>
<evidence type="ECO:0000313" key="2">
    <source>
        <dbReference type="EMBL" id="KAK7075005.1"/>
    </source>
</evidence>
<comment type="caution">
    <text evidence="2">The sequence shown here is derived from an EMBL/GenBank/DDBJ whole genome shotgun (WGS) entry which is preliminary data.</text>
</comment>